<comment type="caution">
    <text evidence="4">The sequence shown here is derived from an EMBL/GenBank/DDBJ whole genome shotgun (WGS) entry which is preliminary data.</text>
</comment>
<name>A0ABD4T1R2_9CYAN</name>
<gene>
    <name evidence="4" type="ORF">QQ91_0007070</name>
</gene>
<dbReference type="Proteomes" id="UP000031561">
    <property type="component" value="Unassembled WGS sequence"/>
</dbReference>
<sequence length="157" mass="17058">MMSTDAKVKDFMTPSPITIAPAATVEEAVKLMEEKGISGLPVADESGKLVGIISEGDLLVRESPMKPPLFLSLLGGVIYFESPSQFHQHIKKSLGMLVSDVMTDKVITVMPEQSLSEASNTMLSKKVNRLPVVDDQKRLVGILTRHDLVRALKGNLS</sequence>
<organism evidence="4 5">
    <name type="scientific">Lyngbya confervoides BDU141951</name>
    <dbReference type="NCBI Taxonomy" id="1574623"/>
    <lineage>
        <taxon>Bacteria</taxon>
        <taxon>Bacillati</taxon>
        <taxon>Cyanobacteriota</taxon>
        <taxon>Cyanophyceae</taxon>
        <taxon>Oscillatoriophycideae</taxon>
        <taxon>Oscillatoriales</taxon>
        <taxon>Microcoleaceae</taxon>
        <taxon>Lyngbya</taxon>
    </lineage>
</organism>
<dbReference type="Gene3D" id="3.10.580.10">
    <property type="entry name" value="CBS-domain"/>
    <property type="match status" value="1"/>
</dbReference>
<dbReference type="SMART" id="SM00116">
    <property type="entry name" value="CBS"/>
    <property type="match status" value="2"/>
</dbReference>
<accession>A0ABD4T1R2</accession>
<dbReference type="CDD" id="cd04586">
    <property type="entry name" value="CBS_pair_BON_assoc"/>
    <property type="match status" value="1"/>
</dbReference>
<dbReference type="PROSITE" id="PS51371">
    <property type="entry name" value="CBS"/>
    <property type="match status" value="2"/>
</dbReference>
<evidence type="ECO:0000313" key="4">
    <source>
        <dbReference type="EMBL" id="MCM1982584.1"/>
    </source>
</evidence>
<dbReference type="InterPro" id="IPR000644">
    <property type="entry name" value="CBS_dom"/>
</dbReference>
<dbReference type="PANTHER" id="PTHR43080">
    <property type="entry name" value="CBS DOMAIN-CONTAINING PROTEIN CBSX3, MITOCHONDRIAL"/>
    <property type="match status" value="1"/>
</dbReference>
<dbReference type="EMBL" id="JTHE03000043">
    <property type="protein sequence ID" value="MCM1982584.1"/>
    <property type="molecule type" value="Genomic_DNA"/>
</dbReference>
<dbReference type="AlphaFoldDB" id="A0ABD4T1R2"/>
<feature type="domain" description="CBS" evidence="3">
    <location>
        <begin position="102"/>
        <end position="157"/>
    </location>
</feature>
<evidence type="ECO:0000313" key="5">
    <source>
        <dbReference type="Proteomes" id="UP000031561"/>
    </source>
</evidence>
<evidence type="ECO:0000256" key="2">
    <source>
        <dbReference type="PROSITE-ProRule" id="PRU00703"/>
    </source>
</evidence>
<reference evidence="4 5" key="1">
    <citation type="journal article" date="2015" name="Genome Announc.">
        <title>Draft Genome Sequence of Filamentous Marine Cyanobacterium Lyngbya confervoides Strain BDU141951.</title>
        <authorList>
            <person name="Chandrababunaidu M.M."/>
            <person name="Sen D."/>
            <person name="Tripathy S."/>
        </authorList>
    </citation>
    <scope>NUCLEOTIDE SEQUENCE [LARGE SCALE GENOMIC DNA]</scope>
    <source>
        <strain evidence="4 5">BDU141951</strain>
    </source>
</reference>
<evidence type="ECO:0000259" key="3">
    <source>
        <dbReference type="PROSITE" id="PS51371"/>
    </source>
</evidence>
<keyword evidence="1 2" id="KW-0129">CBS domain</keyword>
<dbReference type="RefSeq" id="WP_166281457.1">
    <property type="nucleotide sequence ID" value="NZ_JTHE03000043.1"/>
</dbReference>
<proteinExistence type="predicted"/>
<keyword evidence="5" id="KW-1185">Reference proteome</keyword>
<dbReference type="Pfam" id="PF00571">
    <property type="entry name" value="CBS"/>
    <property type="match status" value="2"/>
</dbReference>
<dbReference type="SUPFAM" id="SSF54631">
    <property type="entry name" value="CBS-domain pair"/>
    <property type="match status" value="1"/>
</dbReference>
<dbReference type="PANTHER" id="PTHR43080:SF2">
    <property type="entry name" value="CBS DOMAIN-CONTAINING PROTEIN"/>
    <property type="match status" value="1"/>
</dbReference>
<dbReference type="InterPro" id="IPR051257">
    <property type="entry name" value="Diverse_CBS-Domain"/>
</dbReference>
<protein>
    <submittedName>
        <fullName evidence="4">CBS domain-containing protein</fullName>
    </submittedName>
</protein>
<evidence type="ECO:0000256" key="1">
    <source>
        <dbReference type="ARBA" id="ARBA00023122"/>
    </source>
</evidence>
<feature type="domain" description="CBS" evidence="3">
    <location>
        <begin position="12"/>
        <end position="73"/>
    </location>
</feature>
<dbReference type="InterPro" id="IPR046342">
    <property type="entry name" value="CBS_dom_sf"/>
</dbReference>